<keyword evidence="2 4" id="KW-0456">Lyase</keyword>
<comment type="catalytic activity">
    <reaction evidence="1 4">
        <text>3-dehydroquinate = 3-dehydroshikimate + H2O</text>
        <dbReference type="Rhea" id="RHEA:21096"/>
        <dbReference type="ChEBI" id="CHEBI:15377"/>
        <dbReference type="ChEBI" id="CHEBI:16630"/>
        <dbReference type="ChEBI" id="CHEBI:32364"/>
        <dbReference type="EC" id="4.2.1.10"/>
    </reaction>
</comment>
<feature type="active site" description="Proton donor/acceptor" evidence="4">
    <location>
        <position position="112"/>
    </location>
</feature>
<proteinExistence type="inferred from homology"/>
<feature type="active site" description="Schiff-base intermediate with substrate" evidence="4">
    <location>
        <position position="137"/>
    </location>
</feature>
<protein>
    <recommendedName>
        <fullName evidence="4">3-dehydroquinate dehydratase</fullName>
        <shortName evidence="4">3-dehydroquinase</shortName>
        <ecNumber evidence="4">4.2.1.10</ecNumber>
    </recommendedName>
    <alternativeName>
        <fullName evidence="4">Type I DHQase</fullName>
    </alternativeName>
    <alternativeName>
        <fullName evidence="4">Type I dehydroquinase</fullName>
        <shortName evidence="4">DHQ1</shortName>
    </alternativeName>
</protein>
<dbReference type="HAMAP" id="MF_00214">
    <property type="entry name" value="AroD"/>
    <property type="match status" value="1"/>
</dbReference>
<dbReference type="PANTHER" id="PTHR43699:SF1">
    <property type="entry name" value="3-DEHYDROQUINATE DEHYDRATASE"/>
    <property type="match status" value="1"/>
</dbReference>
<dbReference type="Proteomes" id="UP000423396">
    <property type="component" value="Chromosome"/>
</dbReference>
<evidence type="ECO:0000256" key="4">
    <source>
        <dbReference type="HAMAP-Rule" id="MF_00214"/>
    </source>
</evidence>
<feature type="binding site" evidence="4">
    <location>
        <position position="191"/>
    </location>
    <ligand>
        <name>3-dehydroquinate</name>
        <dbReference type="ChEBI" id="CHEBI:32364"/>
    </ligand>
</feature>
<dbReference type="OrthoDB" id="34329at2157"/>
<dbReference type="InterPro" id="IPR001381">
    <property type="entry name" value="DHquinase_I"/>
</dbReference>
<dbReference type="UniPathway" id="UPA00053">
    <property type="reaction ID" value="UER00086"/>
</dbReference>
<comment type="subunit">
    <text evidence="4">Homodimer.</text>
</comment>
<dbReference type="EC" id="4.2.1.10" evidence="4"/>
<dbReference type="AlphaFoldDB" id="A0A650CQ59"/>
<feature type="binding site" evidence="4">
    <location>
        <position position="61"/>
    </location>
    <ligand>
        <name>3-dehydroquinate</name>
        <dbReference type="ChEBI" id="CHEBI:32364"/>
    </ligand>
</feature>
<reference evidence="5 6" key="1">
    <citation type="submission" date="2019-10" db="EMBL/GenBank/DDBJ databases">
        <title>Genome Sequences from Six Type Strain Members of the Archaeal Family Sulfolobaceae: Acidianus ambivalens, Acidianus infernus, Metallosphaera prunae, Stygiolobus azoricus, Sulfolobus metallicus, and Sulfurisphaera ohwakuensis.</title>
        <authorList>
            <person name="Counts J.A."/>
            <person name="Kelly R.M."/>
        </authorList>
    </citation>
    <scope>NUCLEOTIDE SEQUENCE [LARGE SCALE GENOMIC DNA]</scope>
    <source>
        <strain evidence="5 6">FC6</strain>
    </source>
</reference>
<dbReference type="Gene3D" id="3.20.20.70">
    <property type="entry name" value="Aldolase class I"/>
    <property type="match status" value="1"/>
</dbReference>
<dbReference type="KEGG" id="sazo:D1868_08255"/>
<accession>A0A650CQ59</accession>
<dbReference type="Pfam" id="PF01487">
    <property type="entry name" value="DHquinase_I"/>
    <property type="match status" value="1"/>
</dbReference>
<keyword evidence="3 4" id="KW-0704">Schiff base</keyword>
<evidence type="ECO:0000256" key="3">
    <source>
        <dbReference type="ARBA" id="ARBA00023270"/>
    </source>
</evidence>
<dbReference type="InterPro" id="IPR050146">
    <property type="entry name" value="Type-I_3-dehydroquinase"/>
</dbReference>
<comment type="similarity">
    <text evidence="4">Belongs to the type-I 3-dehydroquinase family.</text>
</comment>
<dbReference type="GeneID" id="42799055"/>
<dbReference type="GO" id="GO:0009423">
    <property type="term" value="P:chorismate biosynthetic process"/>
    <property type="evidence" value="ECO:0007669"/>
    <property type="project" value="UniProtKB-UniRule"/>
</dbReference>
<dbReference type="GO" id="GO:0008652">
    <property type="term" value="P:amino acid biosynthetic process"/>
    <property type="evidence" value="ECO:0007669"/>
    <property type="project" value="UniProtKB-KW"/>
</dbReference>
<dbReference type="GO" id="GO:0046279">
    <property type="term" value="P:3,4-dihydroxybenzoate biosynthetic process"/>
    <property type="evidence" value="ECO:0007669"/>
    <property type="project" value="TreeGrafter"/>
</dbReference>
<keyword evidence="4" id="KW-0057">Aromatic amino acid biosynthesis</keyword>
<keyword evidence="4" id="KW-0028">Amino-acid biosynthesis</keyword>
<evidence type="ECO:0000313" key="5">
    <source>
        <dbReference type="EMBL" id="QGR19976.1"/>
    </source>
</evidence>
<feature type="binding site" evidence="4">
    <location>
        <begin position="30"/>
        <end position="32"/>
    </location>
    <ligand>
        <name>3-dehydroquinate</name>
        <dbReference type="ChEBI" id="CHEBI:32364"/>
    </ligand>
</feature>
<comment type="function">
    <text evidence="4">Involved in the third step of the chorismate pathway, which leads to the biosynthesis of aromatic amino acids. Catalyzes the cis-dehydration of 3-dehydroquinate (DHQ) and introduces the first double bond of the aromatic ring to yield 3-dehydroshikimate.</text>
</comment>
<dbReference type="EMBL" id="CP045483">
    <property type="protein sequence ID" value="QGR19976.1"/>
    <property type="molecule type" value="Genomic_DNA"/>
</dbReference>
<evidence type="ECO:0000256" key="1">
    <source>
        <dbReference type="ARBA" id="ARBA00001864"/>
    </source>
</evidence>
<feature type="binding site" evidence="4">
    <location>
        <position position="172"/>
    </location>
    <ligand>
        <name>3-dehydroquinate</name>
        <dbReference type="ChEBI" id="CHEBI:32364"/>
    </ligand>
</feature>
<dbReference type="InterPro" id="IPR013785">
    <property type="entry name" value="Aldolase_TIM"/>
</dbReference>
<dbReference type="GO" id="GO:0003855">
    <property type="term" value="F:3-dehydroquinate dehydratase activity"/>
    <property type="evidence" value="ECO:0007669"/>
    <property type="project" value="UniProtKB-UniRule"/>
</dbReference>
<evidence type="ECO:0000256" key="2">
    <source>
        <dbReference type="ARBA" id="ARBA00023239"/>
    </source>
</evidence>
<keyword evidence="6" id="KW-1185">Reference proteome</keyword>
<dbReference type="NCBIfam" id="NF010091">
    <property type="entry name" value="PRK13576.1"/>
    <property type="match status" value="1"/>
</dbReference>
<evidence type="ECO:0000313" key="6">
    <source>
        <dbReference type="Proteomes" id="UP000423396"/>
    </source>
</evidence>
<feature type="binding site" evidence="4">
    <location>
        <position position="7"/>
    </location>
    <ligand>
        <name>3-dehydroquinate</name>
        <dbReference type="ChEBI" id="CHEBI:32364"/>
    </ligand>
</feature>
<dbReference type="GO" id="GO:0009073">
    <property type="term" value="P:aromatic amino acid family biosynthetic process"/>
    <property type="evidence" value="ECO:0007669"/>
    <property type="project" value="UniProtKB-KW"/>
</dbReference>
<sequence length="221" mass="25421">MTCVVASLPVRSIAELNERIKRLRDADLIELRLDYMHELPPVDEFIKKVEDFKDKTIVTVRDVNEGGVNKISESSKADFLKAIYKEGIIYDVEVRFLKRNIVPYENMIVSIHYFDYLPTFEEVRNNLSSYANRALVKVAVIGTGKYKQLLARVLEEFPNSAVMPMGVNPLERIAFSLLGSKLIYAHTGEETAKGQMYYKDVKNILSYFNVECEKLFPNPRL</sequence>
<feature type="binding site" evidence="4">
    <location>
        <position position="195"/>
    </location>
    <ligand>
        <name>3-dehydroquinate</name>
        <dbReference type="ChEBI" id="CHEBI:32364"/>
    </ligand>
</feature>
<gene>
    <name evidence="4" type="primary">aroD</name>
    <name evidence="5" type="ORF">D1868_08255</name>
</gene>
<dbReference type="SUPFAM" id="SSF51569">
    <property type="entry name" value="Aldolase"/>
    <property type="match status" value="1"/>
</dbReference>
<comment type="pathway">
    <text evidence="4">Metabolic intermediate biosynthesis; chorismate biosynthesis; chorismate from D-erythrose 4-phosphate and phosphoenolpyruvate: step 3/7.</text>
</comment>
<name>A0A650CQ59_9CREN</name>
<dbReference type="RefSeq" id="WP_156007312.1">
    <property type="nucleotide sequence ID" value="NZ_CP045483.1"/>
</dbReference>
<dbReference type="CDD" id="cd00502">
    <property type="entry name" value="DHQase_I"/>
    <property type="match status" value="1"/>
</dbReference>
<dbReference type="PANTHER" id="PTHR43699">
    <property type="entry name" value="3-DEHYDROQUINATE DEHYDRATASE"/>
    <property type="match status" value="1"/>
</dbReference>
<organism evidence="5 6">
    <name type="scientific">Stygiolobus azoricus</name>
    <dbReference type="NCBI Taxonomy" id="41675"/>
    <lineage>
        <taxon>Archaea</taxon>
        <taxon>Thermoproteota</taxon>
        <taxon>Thermoprotei</taxon>
        <taxon>Sulfolobales</taxon>
        <taxon>Sulfolobaceae</taxon>
        <taxon>Stygiolobus</taxon>
    </lineage>
</organism>